<feature type="domain" description="ABC transporter" evidence="5">
    <location>
        <begin position="14"/>
        <end position="261"/>
    </location>
</feature>
<dbReference type="InterPro" id="IPR003593">
    <property type="entry name" value="AAA+_ATPase"/>
</dbReference>
<dbReference type="InterPro" id="IPR050319">
    <property type="entry name" value="ABC_transp_ATP-bind"/>
</dbReference>
<dbReference type="PROSITE" id="PS50893">
    <property type="entry name" value="ABC_TRANSPORTER_2"/>
    <property type="match status" value="1"/>
</dbReference>
<dbReference type="InterPro" id="IPR017871">
    <property type="entry name" value="ABC_transporter-like_CS"/>
</dbReference>
<dbReference type="KEGG" id="nec:KGD82_17035"/>
<keyword evidence="4 6" id="KW-0067">ATP-binding</keyword>
<dbReference type="Proteomes" id="UP000682416">
    <property type="component" value="Chromosome"/>
</dbReference>
<dbReference type="GO" id="GO:0005524">
    <property type="term" value="F:ATP binding"/>
    <property type="evidence" value="ECO:0007669"/>
    <property type="project" value="UniProtKB-KW"/>
</dbReference>
<dbReference type="InterPro" id="IPR003439">
    <property type="entry name" value="ABC_transporter-like_ATP-bd"/>
</dbReference>
<evidence type="ECO:0000313" key="7">
    <source>
        <dbReference type="Proteomes" id="UP000682416"/>
    </source>
</evidence>
<evidence type="ECO:0000256" key="3">
    <source>
        <dbReference type="ARBA" id="ARBA00022741"/>
    </source>
</evidence>
<proteinExistence type="inferred from homology"/>
<dbReference type="Pfam" id="PF00005">
    <property type="entry name" value="ABC_tran"/>
    <property type="match status" value="1"/>
</dbReference>
<evidence type="ECO:0000256" key="2">
    <source>
        <dbReference type="ARBA" id="ARBA00022448"/>
    </source>
</evidence>
<keyword evidence="3" id="KW-0547">Nucleotide-binding</keyword>
<protein>
    <submittedName>
        <fullName evidence="6">ABC transporter ATP-binding protein</fullName>
    </submittedName>
</protein>
<dbReference type="CDD" id="cd03257">
    <property type="entry name" value="ABC_NikE_OppD_transporters"/>
    <property type="match status" value="1"/>
</dbReference>
<keyword evidence="7" id="KW-1185">Reference proteome</keyword>
<gene>
    <name evidence="6" type="ORF">KGD82_17035</name>
</gene>
<name>A0A975L8A6_9ACTN</name>
<organism evidence="6 7">
    <name type="scientific">Nocardiopsis eucommiae</name>
    <dbReference type="NCBI Taxonomy" id="2831970"/>
    <lineage>
        <taxon>Bacteria</taxon>
        <taxon>Bacillati</taxon>
        <taxon>Actinomycetota</taxon>
        <taxon>Actinomycetes</taxon>
        <taxon>Streptosporangiales</taxon>
        <taxon>Nocardiopsidaceae</taxon>
        <taxon>Nocardiopsis</taxon>
    </lineage>
</organism>
<dbReference type="GO" id="GO:0055085">
    <property type="term" value="P:transmembrane transport"/>
    <property type="evidence" value="ECO:0007669"/>
    <property type="project" value="UniProtKB-ARBA"/>
</dbReference>
<dbReference type="PANTHER" id="PTHR43776">
    <property type="entry name" value="TRANSPORT ATP-BINDING PROTEIN"/>
    <property type="match status" value="1"/>
</dbReference>
<dbReference type="GO" id="GO:0016887">
    <property type="term" value="F:ATP hydrolysis activity"/>
    <property type="evidence" value="ECO:0007669"/>
    <property type="project" value="InterPro"/>
</dbReference>
<evidence type="ECO:0000313" key="6">
    <source>
        <dbReference type="EMBL" id="QVJ00448.1"/>
    </source>
</evidence>
<dbReference type="AlphaFoldDB" id="A0A975L8A6"/>
<evidence type="ECO:0000256" key="1">
    <source>
        <dbReference type="ARBA" id="ARBA00005417"/>
    </source>
</evidence>
<dbReference type="InterPro" id="IPR027417">
    <property type="entry name" value="P-loop_NTPase"/>
</dbReference>
<comment type="similarity">
    <text evidence="1">Belongs to the ABC transporter superfamily.</text>
</comment>
<sequence>MSTTDGTAGTEPVLRMEHVTKRFRLGGVLRRTAHVAVRDASLELGRDEVLGLVGESGSGKSTLGRMAIGLIRPTSGSVTVLGRDILSLRRSELRTYRRRMQMVFQDSSNSLNPRMTLRELLEEPYRVQGLHTPAEREVRALALADEVGLARAWMGRLPHEFSGGQRQRVSIARALALEPELIVADEPVSALDVSVQAKVLNLLKDIRRARGLSLLFVSHDMAVVDFMCDRVAVLNGGRVVESGPTSQVLRAPADDYTRTLIEAVPRL</sequence>
<dbReference type="EMBL" id="CP074402">
    <property type="protein sequence ID" value="QVJ00448.1"/>
    <property type="molecule type" value="Genomic_DNA"/>
</dbReference>
<reference evidence="6" key="1">
    <citation type="submission" date="2021-05" db="EMBL/GenBank/DDBJ databases">
        <authorList>
            <person name="Kaiqin L."/>
            <person name="Jian G."/>
        </authorList>
    </citation>
    <scope>NUCLEOTIDE SEQUENCE</scope>
    <source>
        <strain evidence="6">HDS5</strain>
    </source>
</reference>
<keyword evidence="2" id="KW-0813">Transport</keyword>
<dbReference type="SMART" id="SM00382">
    <property type="entry name" value="AAA"/>
    <property type="match status" value="1"/>
</dbReference>
<dbReference type="PROSITE" id="PS00211">
    <property type="entry name" value="ABC_TRANSPORTER_1"/>
    <property type="match status" value="1"/>
</dbReference>
<dbReference type="Gene3D" id="3.40.50.300">
    <property type="entry name" value="P-loop containing nucleotide triphosphate hydrolases"/>
    <property type="match status" value="1"/>
</dbReference>
<dbReference type="SUPFAM" id="SSF52540">
    <property type="entry name" value="P-loop containing nucleoside triphosphate hydrolases"/>
    <property type="match status" value="1"/>
</dbReference>
<dbReference type="PANTHER" id="PTHR43776:SF7">
    <property type="entry name" value="D,D-DIPEPTIDE TRANSPORT ATP-BINDING PROTEIN DDPF-RELATED"/>
    <property type="match status" value="1"/>
</dbReference>
<evidence type="ECO:0000259" key="5">
    <source>
        <dbReference type="PROSITE" id="PS50893"/>
    </source>
</evidence>
<accession>A0A975L8A6</accession>
<evidence type="ECO:0000256" key="4">
    <source>
        <dbReference type="ARBA" id="ARBA00022840"/>
    </source>
</evidence>